<protein>
    <submittedName>
        <fullName evidence="4">YncE family protein</fullName>
    </submittedName>
</protein>
<feature type="chain" id="PRO_5025537460" evidence="2">
    <location>
        <begin position="16"/>
        <end position="321"/>
    </location>
</feature>
<feature type="domain" description="YNCE-like beta-propeller" evidence="3">
    <location>
        <begin position="13"/>
        <end position="320"/>
    </location>
</feature>
<dbReference type="InterPro" id="IPR051200">
    <property type="entry name" value="Host-pathogen_enzymatic-act"/>
</dbReference>
<dbReference type="InterPro" id="IPR048433">
    <property type="entry name" value="YNCE-like_beta-prop"/>
</dbReference>
<dbReference type="EMBL" id="JAAGRN010000002">
    <property type="protein sequence ID" value="NDY82293.1"/>
    <property type="molecule type" value="Genomic_DNA"/>
</dbReference>
<gene>
    <name evidence="4" type="ORF">G3I67_03510</name>
</gene>
<dbReference type="Pfam" id="PF21783">
    <property type="entry name" value="YNCE"/>
    <property type="match status" value="1"/>
</dbReference>
<evidence type="ECO:0000313" key="4">
    <source>
        <dbReference type="EMBL" id="NDY82293.1"/>
    </source>
</evidence>
<comment type="caution">
    <text evidence="4">The sequence shown here is derived from an EMBL/GenBank/DDBJ whole genome shotgun (WGS) entry which is preliminary data.</text>
</comment>
<proteinExistence type="predicted"/>
<keyword evidence="1 2" id="KW-0732">Signal</keyword>
<name>A0A6B2QWF9_9BURK</name>
<dbReference type="Gene3D" id="2.130.10.10">
    <property type="entry name" value="YVTN repeat-like/Quinoprotein amine dehydrogenase"/>
    <property type="match status" value="3"/>
</dbReference>
<feature type="signal peptide" evidence="2">
    <location>
        <begin position="1"/>
        <end position="15"/>
    </location>
</feature>
<accession>A0A6B2QWF9</accession>
<dbReference type="AlphaFoldDB" id="A0A6B2QWF9"/>
<dbReference type="PANTHER" id="PTHR47197:SF3">
    <property type="entry name" value="DIHYDRO-HEME D1 DEHYDROGENASE"/>
    <property type="match status" value="1"/>
</dbReference>
<dbReference type="InterPro" id="IPR011964">
    <property type="entry name" value="YVTN_b-propeller_repeat"/>
</dbReference>
<dbReference type="NCBIfam" id="TIGR02276">
    <property type="entry name" value="beta_rpt_yvtn"/>
    <property type="match status" value="2"/>
</dbReference>
<evidence type="ECO:0000256" key="1">
    <source>
        <dbReference type="ARBA" id="ARBA00022729"/>
    </source>
</evidence>
<dbReference type="PANTHER" id="PTHR47197">
    <property type="entry name" value="PROTEIN NIRF"/>
    <property type="match status" value="1"/>
</dbReference>
<sequence length="321" mass="35566">MLSVCGLFSITTAFAASPIFVLNSLNADVSVIDPKTFKEIKRIPVGKEPHHLYLTPDGQSVMVANATSNSITLIDPRTTEVQKTIPNIADPYHLRFSPDMKWFVTAANRLNHVDIYRWERKGMDIDLKLVKRIQTGKTPSHINIDTKSKTAYISVQDSDELMAIDLPTQTVKWVIPTGKTPADVYLTPDDKHLLVGLTGENGVQVFDVTGEKGKLVKTILTNPGAHAFRSQGDGKHVFVSDRGSNKISRIDYTTMKVVDTYKTLAGPDCMEMLNDGKTLLVTTRWAGKLVAIDINTKEMVKKVNVGKSPHGVWSLDHANRQ</sequence>
<reference evidence="4" key="1">
    <citation type="submission" date="2020-02" db="EMBL/GenBank/DDBJ databases">
        <authorList>
            <person name="Chen W.-M."/>
        </authorList>
    </citation>
    <scope>NUCLEOTIDE SEQUENCE</scope>
    <source>
        <strain evidence="4">NBD-18</strain>
    </source>
</reference>
<dbReference type="InterPro" id="IPR011045">
    <property type="entry name" value="N2O_reductase_N"/>
</dbReference>
<dbReference type="InterPro" id="IPR015943">
    <property type="entry name" value="WD40/YVTN_repeat-like_dom_sf"/>
</dbReference>
<evidence type="ECO:0000259" key="3">
    <source>
        <dbReference type="Pfam" id="PF21783"/>
    </source>
</evidence>
<evidence type="ECO:0000256" key="2">
    <source>
        <dbReference type="SAM" id="SignalP"/>
    </source>
</evidence>
<organism evidence="4">
    <name type="scientific">Sheuella amnicola</name>
    <dbReference type="NCBI Taxonomy" id="2707330"/>
    <lineage>
        <taxon>Bacteria</taxon>
        <taxon>Pseudomonadati</taxon>
        <taxon>Pseudomonadota</taxon>
        <taxon>Betaproteobacteria</taxon>
        <taxon>Burkholderiales</taxon>
        <taxon>Alcaligenaceae</taxon>
        <taxon>Sheuella</taxon>
    </lineage>
</organism>
<dbReference type="SUPFAM" id="SSF50974">
    <property type="entry name" value="Nitrous oxide reductase, N-terminal domain"/>
    <property type="match status" value="1"/>
</dbReference>